<organism evidence="1 2">
    <name type="scientific">Rhododendron molle</name>
    <name type="common">Chinese azalea</name>
    <name type="synonym">Azalea mollis</name>
    <dbReference type="NCBI Taxonomy" id="49168"/>
    <lineage>
        <taxon>Eukaryota</taxon>
        <taxon>Viridiplantae</taxon>
        <taxon>Streptophyta</taxon>
        <taxon>Embryophyta</taxon>
        <taxon>Tracheophyta</taxon>
        <taxon>Spermatophyta</taxon>
        <taxon>Magnoliopsida</taxon>
        <taxon>eudicotyledons</taxon>
        <taxon>Gunneridae</taxon>
        <taxon>Pentapetalae</taxon>
        <taxon>asterids</taxon>
        <taxon>Ericales</taxon>
        <taxon>Ericaceae</taxon>
        <taxon>Ericoideae</taxon>
        <taxon>Rhodoreae</taxon>
        <taxon>Rhododendron</taxon>
    </lineage>
</organism>
<name>A0ACC0M5E7_RHOML</name>
<evidence type="ECO:0000313" key="2">
    <source>
        <dbReference type="Proteomes" id="UP001062846"/>
    </source>
</evidence>
<evidence type="ECO:0000313" key="1">
    <source>
        <dbReference type="EMBL" id="KAI8536246.1"/>
    </source>
</evidence>
<comment type="caution">
    <text evidence="1">The sequence shown here is derived from an EMBL/GenBank/DDBJ whole genome shotgun (WGS) entry which is preliminary data.</text>
</comment>
<protein>
    <submittedName>
        <fullName evidence="1">Uncharacterized protein</fullName>
    </submittedName>
</protein>
<reference evidence="1" key="1">
    <citation type="submission" date="2022-02" db="EMBL/GenBank/DDBJ databases">
        <title>Plant Genome Project.</title>
        <authorList>
            <person name="Zhang R.-G."/>
        </authorList>
    </citation>
    <scope>NUCLEOTIDE SEQUENCE</scope>
    <source>
        <strain evidence="1">AT1</strain>
    </source>
</reference>
<accession>A0ACC0M5E7</accession>
<proteinExistence type="predicted"/>
<keyword evidence="2" id="KW-1185">Reference proteome</keyword>
<dbReference type="EMBL" id="CM046397">
    <property type="protein sequence ID" value="KAI8536246.1"/>
    <property type="molecule type" value="Genomic_DNA"/>
</dbReference>
<sequence>MGISISLMQGQDAYSISVLPDAGTTNLQCESQLALLGDSEVLNQSNTQMCLDAKLNCQNYISLEMENAEAYSPCIVDVDIENGNSGTPITNDDSKEKLKIEGPLIPMYLALLCCLLETLLLSSIFNNGLKTVIKQHLQRALRRQISLQIGKKFMHLLVNDSLELPKFTSRAPQLEKWLALQFQTFGLMAESCTDQITVSVNCHCMSMFYNLMECDNVFEAADQSMTDKVHESPKNRSRKYKRSVSMNARKVVLLFSALSSMGTIILIYLTLRVRQIGDGSIHN</sequence>
<dbReference type="Proteomes" id="UP001062846">
    <property type="component" value="Chromosome 10"/>
</dbReference>
<gene>
    <name evidence="1" type="ORF">RHMOL_Rhmol10G0241500</name>
</gene>